<accession>A0A2U3QED1</accession>
<evidence type="ECO:0000313" key="1">
    <source>
        <dbReference type="EMBL" id="SPP99700.1"/>
    </source>
</evidence>
<dbReference type="Proteomes" id="UP000245125">
    <property type="component" value="Unassembled WGS sequence"/>
</dbReference>
<proteinExistence type="predicted"/>
<dbReference type="OrthoDB" id="9814086at2"/>
<keyword evidence="2" id="KW-1185">Reference proteome</keyword>
<dbReference type="EMBL" id="OUUY01000013">
    <property type="protein sequence ID" value="SPP99700.1"/>
    <property type="molecule type" value="Genomic_DNA"/>
</dbReference>
<gene>
    <name evidence="1" type="ORF">NBG4_110003</name>
</gene>
<dbReference type="AlphaFoldDB" id="A0A2U3QED1"/>
<sequence length="117" mass="13983">MPLFCRIKLVKEVLKEKFLSELIPLERIFFLKKAKEAVEQKGYPAGEDLFYYCYFLTLRERIRKIGVSGCEGYVRVFLVEGAKEIEEMVKMYEERLEKRKTISPYLDAQNFIEYFSD</sequence>
<name>A0A2U3QED1_9BACT</name>
<reference evidence="2" key="1">
    <citation type="submission" date="2018-03" db="EMBL/GenBank/DDBJ databases">
        <authorList>
            <person name="Zecchin S."/>
        </authorList>
    </citation>
    <scope>NUCLEOTIDE SEQUENCE [LARGE SCALE GENOMIC DNA]</scope>
</reference>
<evidence type="ECO:0000313" key="2">
    <source>
        <dbReference type="Proteomes" id="UP000245125"/>
    </source>
</evidence>
<protein>
    <submittedName>
        <fullName evidence="1">Uncharacterized protein</fullName>
    </submittedName>
</protein>
<organism evidence="1 2">
    <name type="scientific">Candidatus Sulfobium mesophilum</name>
    <dbReference type="NCBI Taxonomy" id="2016548"/>
    <lineage>
        <taxon>Bacteria</taxon>
        <taxon>Pseudomonadati</taxon>
        <taxon>Nitrospirota</taxon>
        <taxon>Nitrospiria</taxon>
        <taxon>Nitrospirales</taxon>
        <taxon>Nitrospiraceae</taxon>
        <taxon>Candidatus Sulfobium</taxon>
    </lineage>
</organism>